<comment type="caution">
    <text evidence="1">The sequence shown here is derived from an EMBL/GenBank/DDBJ whole genome shotgun (WGS) entry which is preliminary data.</text>
</comment>
<protein>
    <submittedName>
        <fullName evidence="1">Uncharacterized protein</fullName>
    </submittedName>
</protein>
<organism evidence="1 2">
    <name type="scientific">Bartonella tribocorum</name>
    <dbReference type="NCBI Taxonomy" id="85701"/>
    <lineage>
        <taxon>Bacteria</taxon>
        <taxon>Pseudomonadati</taxon>
        <taxon>Pseudomonadota</taxon>
        <taxon>Alphaproteobacteria</taxon>
        <taxon>Hyphomicrobiales</taxon>
        <taxon>Bartonellaceae</taxon>
        <taxon>Bartonella</taxon>
    </lineage>
</organism>
<name>A0A2N9Y8J8_9HYPH</name>
<sequence length="139" mass="15430">MGNEALQMLDEKASEEEIKAMFLILSGGLKSQPGEDEKATAVAYLFSLNGLSRWAIKTATRDVMKGKAKGLSTTFMPASADLLLYCEKLENDIRTTVKGIFTSLDRPEIKPKGEPISAEKWDKLMQMLEKTEIGLNPFQ</sequence>
<dbReference type="RefSeq" id="WP_100131229.1">
    <property type="nucleotide sequence ID" value="NZ_CADDYJ010000064.1"/>
</dbReference>
<evidence type="ECO:0000313" key="1">
    <source>
        <dbReference type="EMBL" id="PIT68031.1"/>
    </source>
</evidence>
<reference evidence="1 2" key="1">
    <citation type="submission" date="2017-06" db="EMBL/GenBank/DDBJ databases">
        <title>Draft genome of Bartonella tribocorum C635.</title>
        <authorList>
            <person name="Hadjadj L."/>
            <person name="Jiyipong T."/>
            <person name="Diene S.M."/>
            <person name="Morand S."/>
            <person name="Rolain J.-M."/>
        </authorList>
    </citation>
    <scope>NUCLEOTIDE SEQUENCE [LARGE SCALE GENOMIC DNA]</scope>
    <source>
        <strain evidence="1 2">C635</strain>
    </source>
</reference>
<dbReference type="EMBL" id="NJPP01000052">
    <property type="protein sequence ID" value="PIT68031.1"/>
    <property type="molecule type" value="Genomic_DNA"/>
</dbReference>
<accession>A0A2N9Y8J8</accession>
<evidence type="ECO:0000313" key="2">
    <source>
        <dbReference type="Proteomes" id="UP000230791"/>
    </source>
</evidence>
<dbReference type="AlphaFoldDB" id="A0A2N9Y8J8"/>
<dbReference type="Proteomes" id="UP000230791">
    <property type="component" value="Unassembled WGS sequence"/>
</dbReference>
<dbReference type="OrthoDB" id="7923283at2"/>
<gene>
    <name evidence="1" type="ORF">CEV08_08730</name>
</gene>
<proteinExistence type="predicted"/>